<dbReference type="GO" id="GO:0009252">
    <property type="term" value="P:peptidoglycan biosynthetic process"/>
    <property type="evidence" value="ECO:0007669"/>
    <property type="project" value="UniProtKB-UniRule"/>
</dbReference>
<evidence type="ECO:0000313" key="8">
    <source>
        <dbReference type="EMBL" id="ODB97415.1"/>
    </source>
</evidence>
<keyword evidence="3 7" id="KW-0133">Cell shape</keyword>
<dbReference type="Proteomes" id="UP000094849">
    <property type="component" value="Unassembled WGS sequence"/>
</dbReference>
<evidence type="ECO:0000256" key="7">
    <source>
        <dbReference type="HAMAP-Rule" id="MF_00258"/>
    </source>
</evidence>
<evidence type="ECO:0000256" key="5">
    <source>
        <dbReference type="ARBA" id="ARBA00023235"/>
    </source>
</evidence>
<evidence type="ECO:0000256" key="4">
    <source>
        <dbReference type="ARBA" id="ARBA00022984"/>
    </source>
</evidence>
<dbReference type="FunFam" id="3.40.50.1860:FF:000001">
    <property type="entry name" value="Glutamate racemase"/>
    <property type="match status" value="1"/>
</dbReference>
<comment type="pathway">
    <text evidence="7">Cell wall biogenesis; peptidoglycan biosynthesis.</text>
</comment>
<dbReference type="UniPathway" id="UPA00219"/>
<dbReference type="SUPFAM" id="SSF53681">
    <property type="entry name" value="Aspartate/glutamate racemase"/>
    <property type="match status" value="2"/>
</dbReference>
<dbReference type="STRING" id="1818881.A3196_11980"/>
<dbReference type="GO" id="GO:0008881">
    <property type="term" value="F:glutamate racemase activity"/>
    <property type="evidence" value="ECO:0007669"/>
    <property type="project" value="UniProtKB-UniRule"/>
</dbReference>
<dbReference type="EC" id="5.1.1.3" evidence="2 7"/>
<evidence type="ECO:0000256" key="2">
    <source>
        <dbReference type="ARBA" id="ARBA00013090"/>
    </source>
</evidence>
<dbReference type="PANTHER" id="PTHR21198">
    <property type="entry name" value="GLUTAMATE RACEMASE"/>
    <property type="match status" value="1"/>
</dbReference>
<dbReference type="InterPro" id="IPR004391">
    <property type="entry name" value="Glu_race"/>
</dbReference>
<dbReference type="InterPro" id="IPR033134">
    <property type="entry name" value="Asp/Glu_racemase_AS_2"/>
</dbReference>
<dbReference type="PROSITE" id="PS00924">
    <property type="entry name" value="ASP_GLU_RACEMASE_2"/>
    <property type="match status" value="1"/>
</dbReference>
<dbReference type="Pfam" id="PF01177">
    <property type="entry name" value="Asp_Glu_race"/>
    <property type="match status" value="1"/>
</dbReference>
<evidence type="ECO:0000256" key="1">
    <source>
        <dbReference type="ARBA" id="ARBA00001602"/>
    </source>
</evidence>
<dbReference type="PANTHER" id="PTHR21198:SF2">
    <property type="entry name" value="GLUTAMATE RACEMASE"/>
    <property type="match status" value="1"/>
</dbReference>
<dbReference type="GO" id="GO:0008360">
    <property type="term" value="P:regulation of cell shape"/>
    <property type="evidence" value="ECO:0007669"/>
    <property type="project" value="UniProtKB-KW"/>
</dbReference>
<proteinExistence type="inferred from homology"/>
<feature type="binding site" evidence="7">
    <location>
        <begin position="75"/>
        <end position="76"/>
    </location>
    <ligand>
        <name>substrate</name>
    </ligand>
</feature>
<dbReference type="GO" id="GO:0071555">
    <property type="term" value="P:cell wall organization"/>
    <property type="evidence" value="ECO:0007669"/>
    <property type="project" value="UniProtKB-KW"/>
</dbReference>
<feature type="active site" description="Proton donor/acceptor" evidence="7">
    <location>
        <position position="74"/>
    </location>
</feature>
<dbReference type="NCBIfam" id="TIGR00067">
    <property type="entry name" value="glut_race"/>
    <property type="match status" value="1"/>
</dbReference>
<dbReference type="HAMAP" id="MF_00258">
    <property type="entry name" value="Glu_racemase"/>
    <property type="match status" value="1"/>
</dbReference>
<dbReference type="InterPro" id="IPR018187">
    <property type="entry name" value="Asp/Glu_racemase_AS_1"/>
</dbReference>
<dbReference type="InterPro" id="IPR001920">
    <property type="entry name" value="Asp/Glu_race"/>
</dbReference>
<keyword evidence="4 7" id="KW-0573">Peptidoglycan synthesis</keyword>
<keyword evidence="6 7" id="KW-0961">Cell wall biogenesis/degradation</keyword>
<comment type="caution">
    <text evidence="8">The sequence shown here is derived from an EMBL/GenBank/DDBJ whole genome shotgun (WGS) entry which is preliminary data.</text>
</comment>
<name>A0A1E2US80_9GAMM</name>
<dbReference type="RefSeq" id="WP_069005184.1">
    <property type="nucleotide sequence ID" value="NZ_LVJX01000007.1"/>
</dbReference>
<dbReference type="PROSITE" id="PS00923">
    <property type="entry name" value="ASP_GLU_RACEMASE_1"/>
    <property type="match status" value="1"/>
</dbReference>
<protein>
    <recommendedName>
        <fullName evidence="2 7">Glutamate racemase</fullName>
        <ecNumber evidence="2 7">5.1.1.3</ecNumber>
    </recommendedName>
</protein>
<reference evidence="8 9" key="1">
    <citation type="submission" date="2016-03" db="EMBL/GenBank/DDBJ databases">
        <title>Chemosynthetic sulphur-oxidizing symbionts of marine invertebrate animals are capable of nitrogen fixation.</title>
        <authorList>
            <person name="Petersen J.M."/>
            <person name="Kemper A."/>
            <person name="Gruber-Vodicka H."/>
            <person name="Cardini U."/>
            <person name="Geest Mvander."/>
            <person name="Kleiner M."/>
            <person name="Bulgheresi S."/>
            <person name="Fussmann M."/>
            <person name="Herbold C."/>
            <person name="Seah B.K.B."/>
            <person name="Antony C.Paul."/>
            <person name="Liu D."/>
            <person name="Belitz A."/>
            <person name="Weber M."/>
        </authorList>
    </citation>
    <scope>NUCLEOTIDE SEQUENCE [LARGE SCALE GENOMIC DNA]</scope>
    <source>
        <strain evidence="8">G_D</strain>
    </source>
</reference>
<dbReference type="AlphaFoldDB" id="A0A1E2US80"/>
<feature type="active site" description="Proton donor/acceptor" evidence="7">
    <location>
        <position position="184"/>
    </location>
</feature>
<keyword evidence="9" id="KW-1185">Reference proteome</keyword>
<evidence type="ECO:0000256" key="6">
    <source>
        <dbReference type="ARBA" id="ARBA00023316"/>
    </source>
</evidence>
<gene>
    <name evidence="7" type="primary">murI</name>
    <name evidence="8" type="ORF">A3196_11980</name>
</gene>
<sequence>MPSDAAIGIFDSGIGGLSVLEHVRSLLPNENLVYVSDRAHLPYGEKDKDYILHRSRVITQFLISQNVKAVVIACNTATAAAVKDLRETYRLPIIGMEPGVKPAISLSKSGMVGVLATHGTLNSHKFKALLQQHADGSEIIICPCHGWVEAIERNGHDHQTTRQIVSQQLQPILERGVDTLVLGCTHYPFVKQMIADEAGAGISIIDTGPAVAKQLQRQLSAHDLLTEEAKPGREAFWCSAPPEQTQKRIERLLKVPVQVQLLPELD</sequence>
<organism evidence="8 9">
    <name type="scientific">Candidatus Thiodiazotropha endoloripes</name>
    <dbReference type="NCBI Taxonomy" id="1818881"/>
    <lineage>
        <taxon>Bacteria</taxon>
        <taxon>Pseudomonadati</taxon>
        <taxon>Pseudomonadota</taxon>
        <taxon>Gammaproteobacteria</taxon>
        <taxon>Chromatiales</taxon>
        <taxon>Sedimenticolaceae</taxon>
        <taxon>Candidatus Thiodiazotropha</taxon>
    </lineage>
</organism>
<dbReference type="Gene3D" id="3.40.50.1860">
    <property type="match status" value="2"/>
</dbReference>
<accession>A0A1E2US80</accession>
<dbReference type="EMBL" id="LVJZ01000003">
    <property type="protein sequence ID" value="ODB97415.1"/>
    <property type="molecule type" value="Genomic_DNA"/>
</dbReference>
<dbReference type="InterPro" id="IPR015942">
    <property type="entry name" value="Asp/Glu/hydantoin_racemase"/>
</dbReference>
<comment type="function">
    <text evidence="7">Provides the (R)-glutamate required for cell wall biosynthesis.</text>
</comment>
<keyword evidence="5 7" id="KW-0413">Isomerase</keyword>
<feature type="binding site" evidence="7">
    <location>
        <begin position="43"/>
        <end position="44"/>
    </location>
    <ligand>
        <name>substrate</name>
    </ligand>
</feature>
<comment type="catalytic activity">
    <reaction evidence="1 7">
        <text>L-glutamate = D-glutamate</text>
        <dbReference type="Rhea" id="RHEA:12813"/>
        <dbReference type="ChEBI" id="CHEBI:29985"/>
        <dbReference type="ChEBI" id="CHEBI:29986"/>
        <dbReference type="EC" id="5.1.1.3"/>
    </reaction>
</comment>
<feature type="binding site" evidence="7">
    <location>
        <begin position="11"/>
        <end position="12"/>
    </location>
    <ligand>
        <name>substrate</name>
    </ligand>
</feature>
<comment type="similarity">
    <text evidence="7">Belongs to the aspartate/glutamate racemases family.</text>
</comment>
<evidence type="ECO:0000313" key="9">
    <source>
        <dbReference type="Proteomes" id="UP000094849"/>
    </source>
</evidence>
<evidence type="ECO:0000256" key="3">
    <source>
        <dbReference type="ARBA" id="ARBA00022960"/>
    </source>
</evidence>
<feature type="binding site" evidence="7">
    <location>
        <begin position="185"/>
        <end position="186"/>
    </location>
    <ligand>
        <name>substrate</name>
    </ligand>
</feature>